<reference evidence="1 2" key="1">
    <citation type="submission" date="2018-11" db="EMBL/GenBank/DDBJ databases">
        <title>Rufibacter latericius sp. nov., isolated from water in Baiyang Lake.</title>
        <authorList>
            <person name="Yang Y."/>
        </authorList>
    </citation>
    <scope>NUCLEOTIDE SEQUENCE [LARGE SCALE GENOMIC DNA]</scope>
    <source>
        <strain evidence="1 2">MCC P1</strain>
    </source>
</reference>
<dbReference type="OrthoDB" id="6078026at2"/>
<dbReference type="Proteomes" id="UP000271010">
    <property type="component" value="Unassembled WGS sequence"/>
</dbReference>
<organism evidence="1 2">
    <name type="scientific">Rufibacter immobilis</name>
    <dbReference type="NCBI Taxonomy" id="1348778"/>
    <lineage>
        <taxon>Bacteria</taxon>
        <taxon>Pseudomonadati</taxon>
        <taxon>Bacteroidota</taxon>
        <taxon>Cytophagia</taxon>
        <taxon>Cytophagales</taxon>
        <taxon>Hymenobacteraceae</taxon>
        <taxon>Rufibacter</taxon>
    </lineage>
</organism>
<evidence type="ECO:0000313" key="2">
    <source>
        <dbReference type="Proteomes" id="UP000271010"/>
    </source>
</evidence>
<dbReference type="AlphaFoldDB" id="A0A3M9MZ46"/>
<name>A0A3M9MZ46_9BACT</name>
<accession>A0A3M9MZ46</accession>
<gene>
    <name evidence="1" type="ORF">EFA69_11695</name>
</gene>
<keyword evidence="2" id="KW-1185">Reference proteome</keyword>
<sequence length="219" mass="24205">MASPVAIGLVWAAVVTGCASSTQITGTWKSPDATTANYNRIIVAALTDNPVARQTIEAQLQTQLQQQGIQAARSIDLFPPALMRDGKTTADAILDKIKGNGHDAILTVALVNTETETRYVPGSTMYTPVTRFAWYGTFRGYYTYLYPTMYNPGYYREDKVYFLETNLYDATSERLLWSAQSESYSPSSLQSFSEKFAELTVSRMQKDNLIKGTGASASR</sequence>
<evidence type="ECO:0008006" key="3">
    <source>
        <dbReference type="Google" id="ProtNLM"/>
    </source>
</evidence>
<protein>
    <recommendedName>
        <fullName evidence="3">DUF4136 domain-containing protein</fullName>
    </recommendedName>
</protein>
<comment type="caution">
    <text evidence="1">The sequence shown here is derived from an EMBL/GenBank/DDBJ whole genome shotgun (WGS) entry which is preliminary data.</text>
</comment>
<evidence type="ECO:0000313" key="1">
    <source>
        <dbReference type="EMBL" id="RNI30407.1"/>
    </source>
</evidence>
<proteinExistence type="predicted"/>
<dbReference type="EMBL" id="RJJE01000009">
    <property type="protein sequence ID" value="RNI30407.1"/>
    <property type="molecule type" value="Genomic_DNA"/>
</dbReference>